<dbReference type="GO" id="GO:0008690">
    <property type="term" value="F:3-deoxy-manno-octulosonate cytidylyltransferase activity"/>
    <property type="evidence" value="ECO:0007669"/>
    <property type="project" value="InterPro"/>
</dbReference>
<evidence type="ECO:0000256" key="3">
    <source>
        <dbReference type="ARBA" id="ARBA00022985"/>
    </source>
</evidence>
<keyword evidence="2 4" id="KW-0548">Nucleotidyltransferase</keyword>
<dbReference type="SUPFAM" id="SSF53448">
    <property type="entry name" value="Nucleotide-diphospho-sugar transferases"/>
    <property type="match status" value="1"/>
</dbReference>
<proteinExistence type="predicted"/>
<evidence type="ECO:0000313" key="4">
    <source>
        <dbReference type="EMBL" id="TPF75350.1"/>
    </source>
</evidence>
<reference evidence="4 5" key="1">
    <citation type="journal article" date="2003" name="Int. J. Syst. Evol. Microbiol.">
        <title>Towards a standardized format for the description of a novel species (of an established genus): Ochrobactrum gallinifaecis sp. nov.</title>
        <authorList>
            <person name="Kampfer P."/>
            <person name="Buczolits S."/>
            <person name="Albrecht A."/>
            <person name="Busse H.J."/>
            <person name="Stackebrandt E."/>
        </authorList>
    </citation>
    <scope>NUCLEOTIDE SEQUENCE [LARGE SCALE GENOMIC DNA]</scope>
    <source>
        <strain evidence="4 5">ISO 196</strain>
    </source>
</reference>
<name>A0A502BN96_9HYPH</name>
<dbReference type="GO" id="GO:0009103">
    <property type="term" value="P:lipopolysaccharide biosynthetic process"/>
    <property type="evidence" value="ECO:0007669"/>
    <property type="project" value="UniProtKB-KW"/>
</dbReference>
<dbReference type="AlphaFoldDB" id="A0A502BN96"/>
<dbReference type="EMBL" id="VEWJ01000005">
    <property type="protein sequence ID" value="TPF75350.1"/>
    <property type="molecule type" value="Genomic_DNA"/>
</dbReference>
<protein>
    <submittedName>
        <fullName evidence="4">3-deoxy-manno-octulosonate cytidylyltransferase</fullName>
    </submittedName>
</protein>
<keyword evidence="1 4" id="KW-0808">Transferase</keyword>
<dbReference type="Gene3D" id="3.90.550.10">
    <property type="entry name" value="Spore Coat Polysaccharide Biosynthesis Protein SpsA, Chain A"/>
    <property type="match status" value="1"/>
</dbReference>
<gene>
    <name evidence="4" type="ORF">FHY56_08755</name>
</gene>
<dbReference type="CDD" id="cd02517">
    <property type="entry name" value="CMP-KDO-Synthetase"/>
    <property type="match status" value="1"/>
</dbReference>
<dbReference type="InterPro" id="IPR029044">
    <property type="entry name" value="Nucleotide-diphossugar_trans"/>
</dbReference>
<dbReference type="Pfam" id="PF02348">
    <property type="entry name" value="CTP_transf_3"/>
    <property type="match status" value="1"/>
</dbReference>
<evidence type="ECO:0000313" key="5">
    <source>
        <dbReference type="Proteomes" id="UP000315388"/>
    </source>
</evidence>
<dbReference type="Proteomes" id="UP000315388">
    <property type="component" value="Unassembled WGS sequence"/>
</dbReference>
<dbReference type="OrthoDB" id="9815559at2"/>
<keyword evidence="3" id="KW-0448">Lipopolysaccharide biosynthesis</keyword>
<comment type="caution">
    <text evidence="4">The sequence shown here is derived from an EMBL/GenBank/DDBJ whole genome shotgun (WGS) entry which is preliminary data.</text>
</comment>
<dbReference type="InterPro" id="IPR004528">
    <property type="entry name" value="KdsB"/>
</dbReference>
<sequence>MLQTLKTLTLIPARMASVRLPNKPLADICGKPMIVHVADRAVAAKLGRTVVATDSEEIFAAVQAHGHEAIMTRSDHESGSDRIYEALQKLDPDGEIEAIVNVQGDLPTIDPETIRRVLLPLVDGPADIATLGVEITVAEEKTNPNVVKIVGSPKVLGSPRVLGSPKILGSQQNEGQRLHALYFTRATAPYGDGPLYHHIGLYAYRRAALERFVKIGPSALEKREKLEQLRALEDGMRIEAEIVRAVPLGVDTQADLDRAREIIAKGL</sequence>
<dbReference type="RefSeq" id="WP_140904788.1">
    <property type="nucleotide sequence ID" value="NZ_JBHTMD010000013.1"/>
</dbReference>
<dbReference type="InterPro" id="IPR003329">
    <property type="entry name" value="Cytidylyl_trans"/>
</dbReference>
<dbReference type="GO" id="GO:0005829">
    <property type="term" value="C:cytosol"/>
    <property type="evidence" value="ECO:0007669"/>
    <property type="project" value="TreeGrafter"/>
</dbReference>
<evidence type="ECO:0000256" key="2">
    <source>
        <dbReference type="ARBA" id="ARBA00022695"/>
    </source>
</evidence>
<dbReference type="PANTHER" id="PTHR42866:SF2">
    <property type="entry name" value="3-DEOXY-MANNO-OCTULOSONATE CYTIDYLYLTRANSFERASE, MITOCHONDRIAL"/>
    <property type="match status" value="1"/>
</dbReference>
<organism evidence="4 5">
    <name type="scientific">Brucella gallinifaecis</name>
    <dbReference type="NCBI Taxonomy" id="215590"/>
    <lineage>
        <taxon>Bacteria</taxon>
        <taxon>Pseudomonadati</taxon>
        <taxon>Pseudomonadota</taxon>
        <taxon>Alphaproteobacteria</taxon>
        <taxon>Hyphomicrobiales</taxon>
        <taxon>Brucellaceae</taxon>
        <taxon>Brucella/Ochrobactrum group</taxon>
        <taxon>Brucella</taxon>
    </lineage>
</organism>
<evidence type="ECO:0000256" key="1">
    <source>
        <dbReference type="ARBA" id="ARBA00022679"/>
    </source>
</evidence>
<keyword evidence="5" id="KW-1185">Reference proteome</keyword>
<accession>A0A502BN96</accession>
<dbReference type="PANTHER" id="PTHR42866">
    <property type="entry name" value="3-DEOXY-MANNO-OCTULOSONATE CYTIDYLYLTRANSFERASE"/>
    <property type="match status" value="1"/>
</dbReference>